<dbReference type="PROSITE" id="PS51257">
    <property type="entry name" value="PROKAR_LIPOPROTEIN"/>
    <property type="match status" value="1"/>
</dbReference>
<organism evidence="2 3">
    <name type="scientific">Agrobacterium phage OLIVR1</name>
    <dbReference type="NCBI Taxonomy" id="2723769"/>
    <lineage>
        <taxon>Viruses</taxon>
        <taxon>Duplodnaviria</taxon>
        <taxon>Heunggongvirae</taxon>
        <taxon>Uroviricota</taxon>
        <taxon>Caudoviricetes</taxon>
        <taxon>Schitoviridae</taxon>
        <taxon>Oliverunavirus</taxon>
        <taxon>Oliverunavirus OLIVR1</taxon>
    </lineage>
</organism>
<name>A0A858MSK0_9CAUD</name>
<keyword evidence="3" id="KW-1185">Reference proteome</keyword>
<reference evidence="2 3" key="1">
    <citation type="submission" date="2020-03" db="EMBL/GenBank/DDBJ databases">
        <authorList>
            <person name="Holtappels D."/>
            <person name="Bomans J.P.J."/>
            <person name="Lavigne R."/>
            <person name="Wagemans J."/>
        </authorList>
    </citation>
    <scope>NUCLEOTIDE SEQUENCE [LARGE SCALE GENOMIC DNA]</scope>
    <source>
        <strain evidence="2 3">OLIVR1</strain>
    </source>
</reference>
<accession>A0A858MSK0</accession>
<protein>
    <submittedName>
        <fullName evidence="2">Putative structural protein</fullName>
    </submittedName>
</protein>
<evidence type="ECO:0000313" key="2">
    <source>
        <dbReference type="EMBL" id="QIW87291.1"/>
    </source>
</evidence>
<dbReference type="Gene3D" id="1.20.5.2280">
    <property type="match status" value="1"/>
</dbReference>
<feature type="transmembrane region" description="Helical" evidence="1">
    <location>
        <begin position="13"/>
        <end position="35"/>
    </location>
</feature>
<keyword evidence="1" id="KW-1133">Transmembrane helix</keyword>
<proteinExistence type="predicted"/>
<dbReference type="Proteomes" id="UP000671973">
    <property type="component" value="Segment"/>
</dbReference>
<evidence type="ECO:0000313" key="3">
    <source>
        <dbReference type="Proteomes" id="UP000671973"/>
    </source>
</evidence>
<keyword evidence="1" id="KW-0472">Membrane</keyword>
<sequence length="158" mass="18081">MEVRLMATKVETVWQRFGSLINTGMIVLAACALIWNGGREAEKRDQADKDNARDILRVSETITRDNQAKWDTHAELHKSRQTEISAVNARFDERFKNVENDLRRINSVTENLTYRVTTAENNLDGLSNAIKEIQNLLAQQSGDLREIKVILQGREKTK</sequence>
<keyword evidence="1" id="KW-0812">Transmembrane</keyword>
<evidence type="ECO:0000256" key="1">
    <source>
        <dbReference type="SAM" id="Phobius"/>
    </source>
</evidence>
<gene>
    <name evidence="2" type="ORF">Ab1vBOLIVR1_gp96c</name>
</gene>
<dbReference type="EMBL" id="MT234338">
    <property type="protein sequence ID" value="QIW87291.1"/>
    <property type="molecule type" value="Genomic_DNA"/>
</dbReference>